<proteinExistence type="predicted"/>
<feature type="non-terminal residue" evidence="1">
    <location>
        <position position="67"/>
    </location>
</feature>
<comment type="caution">
    <text evidence="1">The sequence shown here is derived from an EMBL/GenBank/DDBJ whole genome shotgun (WGS) entry which is preliminary data.</text>
</comment>
<dbReference type="Proteomes" id="UP001140091">
    <property type="component" value="Unassembled WGS sequence"/>
</dbReference>
<dbReference type="CDD" id="cd06464">
    <property type="entry name" value="ACD_sHsps-like"/>
    <property type="match status" value="1"/>
</dbReference>
<keyword evidence="2" id="KW-1185">Reference proteome</keyword>
<accession>A0A9W8JF36</accession>
<evidence type="ECO:0000313" key="1">
    <source>
        <dbReference type="EMBL" id="KAJ2932914.1"/>
    </source>
</evidence>
<dbReference type="AlphaFoldDB" id="A0A9W8JF36"/>
<reference evidence="1" key="1">
    <citation type="submission" date="2022-06" db="EMBL/GenBank/DDBJ databases">
        <title>Genome Sequence of Candolleomyces eurysporus.</title>
        <authorList>
            <person name="Buettner E."/>
        </authorList>
    </citation>
    <scope>NUCLEOTIDE SEQUENCE</scope>
    <source>
        <strain evidence="1">VTCC 930004</strain>
    </source>
</reference>
<protein>
    <submittedName>
        <fullName evidence="1">Uncharacterized protein</fullName>
    </submittedName>
</protein>
<gene>
    <name evidence="1" type="ORF">H1R20_g4191</name>
</gene>
<sequence length="67" mass="7664">MPAATKFPHDHPFQALQAYPSTLALLNAFRVYWHQVALARSHRDLELPGLDKEDVNISIIGNRLIVW</sequence>
<organism evidence="1 2">
    <name type="scientific">Candolleomyces eurysporus</name>
    <dbReference type="NCBI Taxonomy" id="2828524"/>
    <lineage>
        <taxon>Eukaryota</taxon>
        <taxon>Fungi</taxon>
        <taxon>Dikarya</taxon>
        <taxon>Basidiomycota</taxon>
        <taxon>Agaricomycotina</taxon>
        <taxon>Agaricomycetes</taxon>
        <taxon>Agaricomycetidae</taxon>
        <taxon>Agaricales</taxon>
        <taxon>Agaricineae</taxon>
        <taxon>Psathyrellaceae</taxon>
        <taxon>Candolleomyces</taxon>
    </lineage>
</organism>
<evidence type="ECO:0000313" key="2">
    <source>
        <dbReference type="Proteomes" id="UP001140091"/>
    </source>
</evidence>
<dbReference type="EMBL" id="JANBPK010000756">
    <property type="protein sequence ID" value="KAJ2932914.1"/>
    <property type="molecule type" value="Genomic_DNA"/>
</dbReference>
<name>A0A9W8JF36_9AGAR</name>